<dbReference type="RefSeq" id="WP_069690689.1">
    <property type="nucleotide sequence ID" value="NZ_CP017147.1"/>
</dbReference>
<sequence length="81" mass="9007">MPNADAVMISSYEERKAAVLRAAQLISSSRASDGEREFEMLTEAIADFDIRQEALGFIELPPAFMRFLSSGHQGRVSSSRR</sequence>
<proteinExistence type="predicted"/>
<dbReference type="KEGG" id="bvv:BHK69_14340"/>
<protein>
    <submittedName>
        <fullName evidence="1">Uncharacterized protein</fullName>
    </submittedName>
</protein>
<dbReference type="EMBL" id="CP017147">
    <property type="protein sequence ID" value="AOO81477.1"/>
    <property type="molecule type" value="Genomic_DNA"/>
</dbReference>
<gene>
    <name evidence="1" type="ORF">BHK69_14340</name>
</gene>
<evidence type="ECO:0000313" key="2">
    <source>
        <dbReference type="Proteomes" id="UP000094969"/>
    </source>
</evidence>
<accession>A0A1D7U277</accession>
<reference evidence="1 2" key="1">
    <citation type="journal article" date="2015" name="Antonie Van Leeuwenhoek">
        <title>Bosea vaviloviae sp. nov., a new species of slow-growing rhizobia isolated from nodules of the relict species Vavilovia formosa (Stev.) Fed.</title>
        <authorList>
            <person name="Safronova V.I."/>
            <person name="Kuznetsova I.G."/>
            <person name="Sazanova A.L."/>
            <person name="Kimeklis A.K."/>
            <person name="Belimov A.A."/>
            <person name="Andronov E.E."/>
            <person name="Pinaev A.G."/>
            <person name="Chizhevskaya E.P."/>
            <person name="Pukhaev A.R."/>
            <person name="Popov K.P."/>
            <person name="Willems A."/>
            <person name="Tikhonovich I.A."/>
        </authorList>
    </citation>
    <scope>NUCLEOTIDE SEQUENCE [LARGE SCALE GENOMIC DNA]</scope>
    <source>
        <strain evidence="1 2">Vaf18</strain>
    </source>
</reference>
<dbReference type="OrthoDB" id="8162277at2"/>
<evidence type="ECO:0000313" key="1">
    <source>
        <dbReference type="EMBL" id="AOO81477.1"/>
    </source>
</evidence>
<name>A0A1D7U277_9HYPH</name>
<dbReference type="Proteomes" id="UP000094969">
    <property type="component" value="Chromosome"/>
</dbReference>
<keyword evidence="2" id="KW-1185">Reference proteome</keyword>
<dbReference type="AlphaFoldDB" id="A0A1D7U277"/>
<organism evidence="1 2">
    <name type="scientific">Bosea vaviloviae</name>
    <dbReference type="NCBI Taxonomy" id="1526658"/>
    <lineage>
        <taxon>Bacteria</taxon>
        <taxon>Pseudomonadati</taxon>
        <taxon>Pseudomonadota</taxon>
        <taxon>Alphaproteobacteria</taxon>
        <taxon>Hyphomicrobiales</taxon>
        <taxon>Boseaceae</taxon>
        <taxon>Bosea</taxon>
    </lineage>
</organism>